<dbReference type="Proteomes" id="UP000276133">
    <property type="component" value="Unassembled WGS sequence"/>
</dbReference>
<gene>
    <name evidence="1" type="ORF">BpHYR1_007928</name>
</gene>
<name>A0A3M7QB19_BRAPC</name>
<evidence type="ECO:0000313" key="1">
    <source>
        <dbReference type="EMBL" id="RNA08429.1"/>
    </source>
</evidence>
<dbReference type="EMBL" id="REGN01006751">
    <property type="protein sequence ID" value="RNA08429.1"/>
    <property type="molecule type" value="Genomic_DNA"/>
</dbReference>
<organism evidence="1 2">
    <name type="scientific">Brachionus plicatilis</name>
    <name type="common">Marine rotifer</name>
    <name type="synonym">Brachionus muelleri</name>
    <dbReference type="NCBI Taxonomy" id="10195"/>
    <lineage>
        <taxon>Eukaryota</taxon>
        <taxon>Metazoa</taxon>
        <taxon>Spiralia</taxon>
        <taxon>Gnathifera</taxon>
        <taxon>Rotifera</taxon>
        <taxon>Eurotatoria</taxon>
        <taxon>Monogononta</taxon>
        <taxon>Pseudotrocha</taxon>
        <taxon>Ploima</taxon>
        <taxon>Brachionidae</taxon>
        <taxon>Brachionus</taxon>
    </lineage>
</organism>
<dbReference type="AlphaFoldDB" id="A0A3M7QB19"/>
<keyword evidence="2" id="KW-1185">Reference proteome</keyword>
<protein>
    <submittedName>
        <fullName evidence="1">Uncharacterized protein</fullName>
    </submittedName>
</protein>
<proteinExistence type="predicted"/>
<sequence length="90" mass="10679">MFKFMNDLKKIEIGSSFDLLQQASKLDLRRWETGFDIDFYTSLFKNAMPTLPQSAPRGHRFKLTGTRSPGCNFWLMVENFCYKNAFKEYY</sequence>
<evidence type="ECO:0000313" key="2">
    <source>
        <dbReference type="Proteomes" id="UP000276133"/>
    </source>
</evidence>
<reference evidence="1 2" key="1">
    <citation type="journal article" date="2018" name="Sci. Rep.">
        <title>Genomic signatures of local adaptation to the degree of environmental predictability in rotifers.</title>
        <authorList>
            <person name="Franch-Gras L."/>
            <person name="Hahn C."/>
            <person name="Garcia-Roger E.M."/>
            <person name="Carmona M.J."/>
            <person name="Serra M."/>
            <person name="Gomez A."/>
        </authorList>
    </citation>
    <scope>NUCLEOTIDE SEQUENCE [LARGE SCALE GENOMIC DNA]</scope>
    <source>
        <strain evidence="1">HYR1</strain>
    </source>
</reference>
<accession>A0A3M7QB19</accession>
<comment type="caution">
    <text evidence="1">The sequence shown here is derived from an EMBL/GenBank/DDBJ whole genome shotgun (WGS) entry which is preliminary data.</text>
</comment>